<dbReference type="OrthoDB" id="5494762at2"/>
<reference evidence="1 2" key="1">
    <citation type="submission" date="2018-11" db="EMBL/GenBank/DDBJ databases">
        <title>Genomic Encyclopedia of Type Strains, Phase IV (KMG-IV): sequencing the most valuable type-strain genomes for metagenomic binning, comparative biology and taxonomic classification.</title>
        <authorList>
            <person name="Goeker M."/>
        </authorList>
    </citation>
    <scope>NUCLEOTIDE SEQUENCE [LARGE SCALE GENOMIC DNA]</scope>
    <source>
        <strain evidence="1 2">DSM 22027</strain>
    </source>
</reference>
<dbReference type="RefSeq" id="WP_123289944.1">
    <property type="nucleotide sequence ID" value="NZ_RJVA01000011.1"/>
</dbReference>
<organism evidence="1 2">
    <name type="scientific">Desulfosoma caldarium</name>
    <dbReference type="NCBI Taxonomy" id="610254"/>
    <lineage>
        <taxon>Bacteria</taxon>
        <taxon>Pseudomonadati</taxon>
        <taxon>Thermodesulfobacteriota</taxon>
        <taxon>Syntrophobacteria</taxon>
        <taxon>Syntrophobacterales</taxon>
        <taxon>Syntrophobacteraceae</taxon>
        <taxon>Desulfosoma</taxon>
    </lineage>
</organism>
<dbReference type="AlphaFoldDB" id="A0A3N1UUU1"/>
<dbReference type="EMBL" id="RJVA01000011">
    <property type="protein sequence ID" value="ROQ93438.1"/>
    <property type="molecule type" value="Genomic_DNA"/>
</dbReference>
<accession>A0A3N1UUU1</accession>
<gene>
    <name evidence="1" type="ORF">EDC27_1455</name>
</gene>
<dbReference type="Proteomes" id="UP000276223">
    <property type="component" value="Unassembled WGS sequence"/>
</dbReference>
<sequence length="382" mass="43500">MTKRNSDFVFFIDGKPVDEDALGRRLPTGLTLDAPSMTYAQYFRALEEALQQNALEPLRRSLEVLTGMPVLAKWIRQVRIDSVKHGALYHVAKITVSLDGRNHTFVLNSAMHLHRQKALQREWHTLQSLVQTPVGPYVPQALYLGRGHWHDESAEARPFGFFLGRWFEGFHEWHMEKGPDGCGETVRVWDDSPKGTVLTPRQTAQLMEQAAYILTLALDRESYLQVYPWHHAAGDFVVAVDQDKVAVRLISARNRTVFMPPGSQDHERLSAVAAFFFMLSFRMRVDRHQGVGDLVWASAPWLRAVVRGFFRGWTDAALDQEPLTAQQIFTTFQSFDAEDWEAVGSVLQDHLVVDAEEAPLVLRHLEEHARDLEKALRAAPLE</sequence>
<comment type="caution">
    <text evidence="1">The sequence shown here is derived from an EMBL/GenBank/DDBJ whole genome shotgun (WGS) entry which is preliminary data.</text>
</comment>
<keyword evidence="2" id="KW-1185">Reference proteome</keyword>
<name>A0A3N1UUU1_9BACT</name>
<evidence type="ECO:0000313" key="2">
    <source>
        <dbReference type="Proteomes" id="UP000276223"/>
    </source>
</evidence>
<proteinExistence type="predicted"/>
<protein>
    <submittedName>
        <fullName evidence="1">Uncharacterized protein</fullName>
    </submittedName>
</protein>
<evidence type="ECO:0000313" key="1">
    <source>
        <dbReference type="EMBL" id="ROQ93438.1"/>
    </source>
</evidence>